<accession>A0A929QU51</accession>
<evidence type="ECO:0000313" key="2">
    <source>
        <dbReference type="Proteomes" id="UP000757900"/>
    </source>
</evidence>
<gene>
    <name evidence="1" type="ORF">HXK00_06170</name>
</gene>
<sequence length="167" mass="19581">MLIIIFSALLMLALLFVKARLELNLKKYAPYYAQNVEGRFSPEWEALRFMLYRDSRQIPGYHFKQDTLTSNIRFRVNSRGSDITFAIYGDEGTEINLTYHNVMYALSAEGRIEYIFSKRCDCRVSPSEEDQTLINEIIEEIGAPLVDAQPTPDWNLQWLYNLLNQRR</sequence>
<name>A0A929QU51_ABIDE</name>
<dbReference type="AlphaFoldDB" id="A0A929QU51"/>
<proteinExistence type="predicted"/>
<evidence type="ECO:0000313" key="1">
    <source>
        <dbReference type="EMBL" id="MBF0935212.1"/>
    </source>
</evidence>
<dbReference type="RefSeq" id="WP_314049923.1">
    <property type="nucleotide sequence ID" value="NZ_CAUVSD010000002.1"/>
</dbReference>
<dbReference type="EMBL" id="JABZFV010000160">
    <property type="protein sequence ID" value="MBF0935212.1"/>
    <property type="molecule type" value="Genomic_DNA"/>
</dbReference>
<reference evidence="1" key="1">
    <citation type="submission" date="2020-04" db="EMBL/GenBank/DDBJ databases">
        <title>Deep metagenomics examines the oral microbiome during advanced dental caries in children, revealing novel taxa and co-occurrences with host molecules.</title>
        <authorList>
            <person name="Baker J.L."/>
            <person name="Morton J.T."/>
            <person name="Dinis M."/>
            <person name="Alvarez R."/>
            <person name="Tran N.C."/>
            <person name="Knight R."/>
            <person name="Edlund A."/>
        </authorList>
    </citation>
    <scope>NUCLEOTIDE SEQUENCE</scope>
    <source>
        <strain evidence="1">JCVI_23_bin.16</strain>
    </source>
</reference>
<organism evidence="1 2">
    <name type="scientific">Abiotrophia defectiva</name>
    <name type="common">Streptococcus defectivus</name>
    <dbReference type="NCBI Taxonomy" id="46125"/>
    <lineage>
        <taxon>Bacteria</taxon>
        <taxon>Bacillati</taxon>
        <taxon>Bacillota</taxon>
        <taxon>Bacilli</taxon>
        <taxon>Lactobacillales</taxon>
        <taxon>Aerococcaceae</taxon>
        <taxon>Abiotrophia</taxon>
    </lineage>
</organism>
<dbReference type="Proteomes" id="UP000757900">
    <property type="component" value="Unassembled WGS sequence"/>
</dbReference>
<protein>
    <submittedName>
        <fullName evidence="1">Uncharacterized protein</fullName>
    </submittedName>
</protein>
<comment type="caution">
    <text evidence="1">The sequence shown here is derived from an EMBL/GenBank/DDBJ whole genome shotgun (WGS) entry which is preliminary data.</text>
</comment>